<dbReference type="Gene3D" id="3.40.50.150">
    <property type="entry name" value="Vaccinia Virus protein VP39"/>
    <property type="match status" value="1"/>
</dbReference>
<evidence type="ECO:0000313" key="4">
    <source>
        <dbReference type="EMBL" id="KAA0151924.1"/>
    </source>
</evidence>
<evidence type="ECO:0000313" key="5">
    <source>
        <dbReference type="Proteomes" id="UP000323011"/>
    </source>
</evidence>
<organism evidence="4 5">
    <name type="scientific">Cafeteria roenbergensis</name>
    <name type="common">Marine flagellate</name>
    <dbReference type="NCBI Taxonomy" id="33653"/>
    <lineage>
        <taxon>Eukaryota</taxon>
        <taxon>Sar</taxon>
        <taxon>Stramenopiles</taxon>
        <taxon>Bigyra</taxon>
        <taxon>Opalozoa</taxon>
        <taxon>Bicosoecida</taxon>
        <taxon>Cafeteriaceae</taxon>
        <taxon>Cafeteria</taxon>
    </lineage>
</organism>
<comment type="caution">
    <text evidence="4">The sequence shown here is derived from an EMBL/GenBank/DDBJ whole genome shotgun (WGS) entry which is preliminary data.</text>
</comment>
<feature type="domain" description="Methyltransferase small" evidence="3">
    <location>
        <begin position="36"/>
        <end position="143"/>
    </location>
</feature>
<dbReference type="GO" id="GO:0008757">
    <property type="term" value="F:S-adenosylmethionine-dependent methyltransferase activity"/>
    <property type="evidence" value="ECO:0007669"/>
    <property type="project" value="UniProtKB-ARBA"/>
</dbReference>
<dbReference type="PROSITE" id="PS00092">
    <property type="entry name" value="N6_MTASE"/>
    <property type="match status" value="1"/>
</dbReference>
<dbReference type="PANTHER" id="PTHR23290:SF0">
    <property type="entry name" value="RRNA N6-ADENOSINE-METHYLTRANSFERASE METTL5"/>
    <property type="match status" value="1"/>
</dbReference>
<dbReference type="SUPFAM" id="SSF53335">
    <property type="entry name" value="S-adenosyl-L-methionine-dependent methyltransferases"/>
    <property type="match status" value="1"/>
</dbReference>
<gene>
    <name evidence="4" type="ORF">FNF29_04330</name>
</gene>
<sequence length="233" mass="24292">MDAATPQLRVKRLRAVLQSVRPFSSPKIELEQYHTAADLAARILLLAQSHGDVAGRTVVDLGCGTAMLAIAARACGAGVVIGVDTDADALADAASNLRALEMEDGVDLVHSEVGSFCRSVAKRPRPAGVHTVITNPPFGTRTAGADVAFLEAAAALQPQVIYSLHKTSTRAFLLGRAEEMGYHAEAVAEMAFPLPKAYAFHRKSEGSVAVDLLRLTREPPAAATAAAAAAAGE</sequence>
<protein>
    <recommendedName>
        <fullName evidence="2">Methyltransferase-like protein 5</fullName>
    </recommendedName>
</protein>
<dbReference type="InterPro" id="IPR029063">
    <property type="entry name" value="SAM-dependent_MTases_sf"/>
</dbReference>
<proteinExistence type="inferred from homology"/>
<dbReference type="GO" id="GO:0032259">
    <property type="term" value="P:methylation"/>
    <property type="evidence" value="ECO:0007669"/>
    <property type="project" value="InterPro"/>
</dbReference>
<dbReference type="InterPro" id="IPR002052">
    <property type="entry name" value="DNA_methylase_N6_adenine_CS"/>
</dbReference>
<accession>A0A5A8CHG2</accession>
<dbReference type="EMBL" id="VLTN01000024">
    <property type="protein sequence ID" value="KAA0151924.1"/>
    <property type="molecule type" value="Genomic_DNA"/>
</dbReference>
<name>A0A5A8CHG2_CAFRO</name>
<dbReference type="InterPro" id="IPR007848">
    <property type="entry name" value="Small_mtfrase_dom"/>
</dbReference>
<dbReference type="Pfam" id="PF05175">
    <property type="entry name" value="MTS"/>
    <property type="match status" value="1"/>
</dbReference>
<dbReference type="CDD" id="cd02440">
    <property type="entry name" value="AdoMet_MTases"/>
    <property type="match status" value="1"/>
</dbReference>
<dbReference type="PANTHER" id="PTHR23290">
    <property type="entry name" value="RRNA N6-ADENOSINE-METHYLTRANSFERASE METTL5"/>
    <property type="match status" value="1"/>
</dbReference>
<dbReference type="AlphaFoldDB" id="A0A5A8CHG2"/>
<dbReference type="Proteomes" id="UP000323011">
    <property type="component" value="Unassembled WGS sequence"/>
</dbReference>
<evidence type="ECO:0000259" key="3">
    <source>
        <dbReference type="Pfam" id="PF05175"/>
    </source>
</evidence>
<evidence type="ECO:0000256" key="1">
    <source>
        <dbReference type="ARBA" id="ARBA00009741"/>
    </source>
</evidence>
<dbReference type="GO" id="GO:0003676">
    <property type="term" value="F:nucleic acid binding"/>
    <property type="evidence" value="ECO:0007669"/>
    <property type="project" value="InterPro"/>
</dbReference>
<comment type="similarity">
    <text evidence="1">Belongs to the methyltransferase superfamily. PrmA family.</text>
</comment>
<dbReference type="InterPro" id="IPR051720">
    <property type="entry name" value="rRNA_MeTrfase/Polyamine_Synth"/>
</dbReference>
<dbReference type="OMA" id="DVVYSIH"/>
<evidence type="ECO:0000256" key="2">
    <source>
        <dbReference type="ARBA" id="ARBA00041374"/>
    </source>
</evidence>
<keyword evidence="5" id="KW-1185">Reference proteome</keyword>
<reference evidence="4 5" key="1">
    <citation type="submission" date="2019-07" db="EMBL/GenBank/DDBJ databases">
        <title>Genomes of Cafeteria roenbergensis.</title>
        <authorList>
            <person name="Fischer M.G."/>
            <person name="Hackl T."/>
            <person name="Roman M."/>
        </authorList>
    </citation>
    <scope>NUCLEOTIDE SEQUENCE [LARGE SCALE GENOMIC DNA]</scope>
    <source>
        <strain evidence="4 5">BVI</strain>
    </source>
</reference>